<dbReference type="EMBL" id="LXQA011286809">
    <property type="protein sequence ID" value="MCI91953.1"/>
    <property type="molecule type" value="Genomic_DNA"/>
</dbReference>
<dbReference type="AlphaFoldDB" id="A0A392VWT8"/>
<organism evidence="2 3">
    <name type="scientific">Trifolium medium</name>
    <dbReference type="NCBI Taxonomy" id="97028"/>
    <lineage>
        <taxon>Eukaryota</taxon>
        <taxon>Viridiplantae</taxon>
        <taxon>Streptophyta</taxon>
        <taxon>Embryophyta</taxon>
        <taxon>Tracheophyta</taxon>
        <taxon>Spermatophyta</taxon>
        <taxon>Magnoliopsida</taxon>
        <taxon>eudicotyledons</taxon>
        <taxon>Gunneridae</taxon>
        <taxon>Pentapetalae</taxon>
        <taxon>rosids</taxon>
        <taxon>fabids</taxon>
        <taxon>Fabales</taxon>
        <taxon>Fabaceae</taxon>
        <taxon>Papilionoideae</taxon>
        <taxon>50 kb inversion clade</taxon>
        <taxon>NPAAA clade</taxon>
        <taxon>Hologalegina</taxon>
        <taxon>IRL clade</taxon>
        <taxon>Trifolieae</taxon>
        <taxon>Trifolium</taxon>
    </lineage>
</organism>
<feature type="non-terminal residue" evidence="2">
    <location>
        <position position="57"/>
    </location>
</feature>
<dbReference type="Proteomes" id="UP000265520">
    <property type="component" value="Unassembled WGS sequence"/>
</dbReference>
<sequence>MAHHNHHPQNLGRSIFLKRSRYYYGHQYSRRNSANHSNASSSRSKGMSSFDDKLSFK</sequence>
<keyword evidence="3" id="KW-1185">Reference proteome</keyword>
<evidence type="ECO:0000313" key="2">
    <source>
        <dbReference type="EMBL" id="MCI91953.1"/>
    </source>
</evidence>
<evidence type="ECO:0000313" key="3">
    <source>
        <dbReference type="Proteomes" id="UP000265520"/>
    </source>
</evidence>
<protein>
    <submittedName>
        <fullName evidence="2">RING-H2 zinc finger protein</fullName>
    </submittedName>
</protein>
<name>A0A392VWT8_9FABA</name>
<accession>A0A392VWT8</accession>
<proteinExistence type="predicted"/>
<comment type="caution">
    <text evidence="2">The sequence shown here is derived from an EMBL/GenBank/DDBJ whole genome shotgun (WGS) entry which is preliminary data.</text>
</comment>
<evidence type="ECO:0000256" key="1">
    <source>
        <dbReference type="SAM" id="MobiDB-lite"/>
    </source>
</evidence>
<reference evidence="2 3" key="1">
    <citation type="journal article" date="2018" name="Front. Plant Sci.">
        <title>Red Clover (Trifolium pratense) and Zigzag Clover (T. medium) - A Picture of Genomic Similarities and Differences.</title>
        <authorList>
            <person name="Dluhosova J."/>
            <person name="Istvanek J."/>
            <person name="Nedelnik J."/>
            <person name="Repkova J."/>
        </authorList>
    </citation>
    <scope>NUCLEOTIDE SEQUENCE [LARGE SCALE GENOMIC DNA]</scope>
    <source>
        <strain evidence="3">cv. 10/8</strain>
        <tissue evidence="2">Leaf</tissue>
    </source>
</reference>
<feature type="compositionally biased region" description="Low complexity" evidence="1">
    <location>
        <begin position="30"/>
        <end position="44"/>
    </location>
</feature>
<feature type="region of interest" description="Disordered" evidence="1">
    <location>
        <begin position="27"/>
        <end position="57"/>
    </location>
</feature>